<dbReference type="GO" id="GO:0005829">
    <property type="term" value="C:cytosol"/>
    <property type="evidence" value="ECO:0007669"/>
    <property type="project" value="TreeGrafter"/>
</dbReference>
<reference evidence="9" key="1">
    <citation type="submission" date="2019-10" db="EMBL/GenBank/DDBJ databases">
        <authorList>
            <consortium name="DOE Joint Genome Institute"/>
            <person name="Kuo A."/>
            <person name="Miyauchi S."/>
            <person name="Kiss E."/>
            <person name="Drula E."/>
            <person name="Kohler A."/>
            <person name="Sanchez-Garcia M."/>
            <person name="Andreopoulos B."/>
            <person name="Barry K.W."/>
            <person name="Bonito G."/>
            <person name="Buee M."/>
            <person name="Carver A."/>
            <person name="Chen C."/>
            <person name="Cichocki N."/>
            <person name="Clum A."/>
            <person name="Culley D."/>
            <person name="Crous P.W."/>
            <person name="Fauchery L."/>
            <person name="Girlanda M."/>
            <person name="Hayes R."/>
            <person name="Keri Z."/>
            <person name="LaButti K."/>
            <person name="Lipzen A."/>
            <person name="Lombard V."/>
            <person name="Magnuson J."/>
            <person name="Maillard F."/>
            <person name="Morin E."/>
            <person name="Murat C."/>
            <person name="Nolan M."/>
            <person name="Ohm R."/>
            <person name="Pangilinan J."/>
            <person name="Pereira M."/>
            <person name="Perotto S."/>
            <person name="Peter M."/>
            <person name="Riley R."/>
            <person name="Sitrit Y."/>
            <person name="Stielow B."/>
            <person name="Szollosi G."/>
            <person name="Zifcakova L."/>
            <person name="Stursova M."/>
            <person name="Spatafora J.W."/>
            <person name="Tedersoo L."/>
            <person name="Vaario L.-M."/>
            <person name="Yamada A."/>
            <person name="Yan M."/>
            <person name="Wang P."/>
            <person name="Xu J."/>
            <person name="Bruns T."/>
            <person name="Baldrian P."/>
            <person name="Vilgalys R."/>
            <person name="Henrissat B."/>
            <person name="Grigoriev I.V."/>
            <person name="Hibbett D."/>
            <person name="Nagy L.G."/>
            <person name="Martin F.M."/>
        </authorList>
    </citation>
    <scope>NUCLEOTIDE SEQUENCE</scope>
    <source>
        <strain evidence="9">Prilba</strain>
    </source>
</reference>
<evidence type="ECO:0000256" key="6">
    <source>
        <dbReference type="RuleBase" id="RU366025"/>
    </source>
</evidence>
<accession>A0A9P5MQB8</accession>
<evidence type="ECO:0000256" key="4">
    <source>
        <dbReference type="ARBA" id="ARBA00022801"/>
    </source>
</evidence>
<evidence type="ECO:0000256" key="1">
    <source>
        <dbReference type="ARBA" id="ARBA00000707"/>
    </source>
</evidence>
<dbReference type="PANTHER" id="PTHR24006">
    <property type="entry name" value="UBIQUITIN CARBOXYL-TERMINAL HYDROLASE"/>
    <property type="match status" value="1"/>
</dbReference>
<gene>
    <name evidence="9" type="ORF">DFH94DRAFT_635498</name>
</gene>
<dbReference type="Proteomes" id="UP000759537">
    <property type="component" value="Unassembled WGS sequence"/>
</dbReference>
<dbReference type="OrthoDB" id="429671at2759"/>
<organism evidence="9 10">
    <name type="scientific">Russula ochroleuca</name>
    <dbReference type="NCBI Taxonomy" id="152965"/>
    <lineage>
        <taxon>Eukaryota</taxon>
        <taxon>Fungi</taxon>
        <taxon>Dikarya</taxon>
        <taxon>Basidiomycota</taxon>
        <taxon>Agaricomycotina</taxon>
        <taxon>Agaricomycetes</taxon>
        <taxon>Russulales</taxon>
        <taxon>Russulaceae</taxon>
        <taxon>Russula</taxon>
    </lineage>
</organism>
<feature type="non-terminal residue" evidence="9">
    <location>
        <position position="607"/>
    </location>
</feature>
<feature type="region of interest" description="Disordered" evidence="7">
    <location>
        <begin position="1"/>
        <end position="86"/>
    </location>
</feature>
<dbReference type="InterPro" id="IPR050164">
    <property type="entry name" value="Peptidase_C19"/>
</dbReference>
<feature type="compositionally biased region" description="Low complexity" evidence="7">
    <location>
        <begin position="194"/>
        <end position="207"/>
    </location>
</feature>
<evidence type="ECO:0000259" key="8">
    <source>
        <dbReference type="PROSITE" id="PS50235"/>
    </source>
</evidence>
<dbReference type="GO" id="GO:0004843">
    <property type="term" value="F:cysteine-type deubiquitinase activity"/>
    <property type="evidence" value="ECO:0007669"/>
    <property type="project" value="UniProtKB-UniRule"/>
</dbReference>
<dbReference type="AlphaFoldDB" id="A0A9P5MQB8"/>
<feature type="region of interest" description="Disordered" evidence="7">
    <location>
        <begin position="285"/>
        <end position="312"/>
    </location>
</feature>
<dbReference type="PANTHER" id="PTHR24006:SF687">
    <property type="entry name" value="UBIQUITIN CARBOXYL-TERMINAL HYDROLASE 10"/>
    <property type="match status" value="1"/>
</dbReference>
<evidence type="ECO:0000256" key="5">
    <source>
        <dbReference type="ARBA" id="ARBA00022807"/>
    </source>
</evidence>
<dbReference type="GO" id="GO:0005634">
    <property type="term" value="C:nucleus"/>
    <property type="evidence" value="ECO:0007669"/>
    <property type="project" value="TreeGrafter"/>
</dbReference>
<sequence>PDSIAHAPLPLPTQPAHSPDASPHQSTSSGSTVSPQVNEPSIIPGHPSLSYPTKLSEIGDSSQPPAATSPALPVHTSPHSTDTSPPATVAAALQDISPAATLPHPLEGTTKRDIVAPCTEPDLVEILSTASLPAPTLVPVLASTPPVPIKSLESCDPGVASTVNPLLPASSIVGLSIPASPPPSRVPPLPNAESLSPLSSTTHSHSTGNAALPRLRDRGLVNTGSMCFANAVLQLLVHSPPFRDLFRELGDLKGPRGAGVLGTSDGATPLVDATLRFLEEFMFKQKEPPPSQELPQQVAGGKAREDEETKKEFNEDSFKPMYMYNAMKEKRQLKKLLEGQQQDAEEFFRLYLDALDEELLALLTSISGRKSGTAATRAEGREVSQPGQTNAGKRGLMSVESPLKHIFDGKFRSTVRAPNQPDTVNIEDWRSLQLDIQHDSVHAIEDALARISHLRPVELGPSGFGEASQQVLIEALPPVLVLHLKRFLYDVAADGVVKISKLVQFAPELEIPLELLAPVAGKSAEPVHYKLYGVLYHHGKSAGSGHYTVDVLYRNGDSGNEEGWLRIDDEVVSTVCREDVFESGDNERVDERCAYMLFYCRTDPTQT</sequence>
<evidence type="ECO:0000313" key="10">
    <source>
        <dbReference type="Proteomes" id="UP000759537"/>
    </source>
</evidence>
<evidence type="ECO:0000256" key="2">
    <source>
        <dbReference type="ARBA" id="ARBA00022670"/>
    </source>
</evidence>
<dbReference type="Pfam" id="PF00443">
    <property type="entry name" value="UCH"/>
    <property type="match status" value="1"/>
</dbReference>
<dbReference type="PROSITE" id="PS00973">
    <property type="entry name" value="USP_2"/>
    <property type="match status" value="1"/>
</dbReference>
<keyword evidence="10" id="KW-1185">Reference proteome</keyword>
<dbReference type="InterPro" id="IPR038765">
    <property type="entry name" value="Papain-like_cys_pep_sf"/>
</dbReference>
<dbReference type="EMBL" id="WHVB01000016">
    <property type="protein sequence ID" value="KAF8475269.1"/>
    <property type="molecule type" value="Genomic_DNA"/>
</dbReference>
<proteinExistence type="inferred from homology"/>
<keyword evidence="5 6" id="KW-0788">Thiol protease</keyword>
<feature type="compositionally biased region" description="Polar residues" evidence="7">
    <location>
        <begin position="23"/>
        <end position="39"/>
    </location>
</feature>
<name>A0A9P5MQB8_9AGAM</name>
<feature type="compositionally biased region" description="Pro residues" evidence="7">
    <location>
        <begin position="180"/>
        <end position="190"/>
    </location>
</feature>
<evidence type="ECO:0000313" key="9">
    <source>
        <dbReference type="EMBL" id="KAF8475269.1"/>
    </source>
</evidence>
<dbReference type="EC" id="3.4.19.12" evidence="6"/>
<evidence type="ECO:0000256" key="3">
    <source>
        <dbReference type="ARBA" id="ARBA00022786"/>
    </source>
</evidence>
<dbReference type="InterPro" id="IPR018200">
    <property type="entry name" value="USP_CS"/>
</dbReference>
<dbReference type="GO" id="GO:0016579">
    <property type="term" value="P:protein deubiquitination"/>
    <property type="evidence" value="ECO:0007669"/>
    <property type="project" value="InterPro"/>
</dbReference>
<evidence type="ECO:0000256" key="7">
    <source>
        <dbReference type="SAM" id="MobiDB-lite"/>
    </source>
</evidence>
<dbReference type="PROSITE" id="PS00972">
    <property type="entry name" value="USP_1"/>
    <property type="match status" value="1"/>
</dbReference>
<dbReference type="InterPro" id="IPR001394">
    <property type="entry name" value="Peptidase_C19_UCH"/>
</dbReference>
<feature type="domain" description="USP" evidence="8">
    <location>
        <begin position="218"/>
        <end position="602"/>
    </location>
</feature>
<feature type="compositionally biased region" description="Basic and acidic residues" evidence="7">
    <location>
        <begin position="302"/>
        <end position="312"/>
    </location>
</feature>
<comment type="similarity">
    <text evidence="6">Belongs to the peptidase C19 family.</text>
</comment>
<feature type="region of interest" description="Disordered" evidence="7">
    <location>
        <begin position="180"/>
        <end position="210"/>
    </location>
</feature>
<comment type="caution">
    <text evidence="9">The sequence shown here is derived from an EMBL/GenBank/DDBJ whole genome shotgun (WGS) entry which is preliminary data.</text>
</comment>
<dbReference type="InterPro" id="IPR028889">
    <property type="entry name" value="USP"/>
</dbReference>
<dbReference type="SUPFAM" id="SSF54001">
    <property type="entry name" value="Cysteine proteinases"/>
    <property type="match status" value="1"/>
</dbReference>
<feature type="compositionally biased region" description="Polar residues" evidence="7">
    <location>
        <begin position="77"/>
        <end position="86"/>
    </location>
</feature>
<dbReference type="PROSITE" id="PS50235">
    <property type="entry name" value="USP_3"/>
    <property type="match status" value="1"/>
</dbReference>
<keyword evidence="4 6" id="KW-0378">Hydrolase</keyword>
<feature type="region of interest" description="Disordered" evidence="7">
    <location>
        <begin position="371"/>
        <end position="394"/>
    </location>
</feature>
<comment type="catalytic activity">
    <reaction evidence="1 6">
        <text>Thiol-dependent hydrolysis of ester, thioester, amide, peptide and isopeptide bonds formed by the C-terminal Gly of ubiquitin (a 76-residue protein attached to proteins as an intracellular targeting signal).</text>
        <dbReference type="EC" id="3.4.19.12"/>
    </reaction>
</comment>
<dbReference type="CDD" id="cd02257">
    <property type="entry name" value="Peptidase_C19"/>
    <property type="match status" value="1"/>
</dbReference>
<dbReference type="GO" id="GO:0006508">
    <property type="term" value="P:proteolysis"/>
    <property type="evidence" value="ECO:0007669"/>
    <property type="project" value="UniProtKB-KW"/>
</dbReference>
<keyword evidence="2 6" id="KW-0645">Protease</keyword>
<keyword evidence="3 6" id="KW-0833">Ubl conjugation pathway</keyword>
<dbReference type="Gene3D" id="3.90.70.10">
    <property type="entry name" value="Cysteine proteinases"/>
    <property type="match status" value="1"/>
</dbReference>
<protein>
    <recommendedName>
        <fullName evidence="6">Ubiquitin carboxyl-terminal hydrolase</fullName>
        <ecNumber evidence="6">3.4.19.12</ecNumber>
    </recommendedName>
</protein>
<reference evidence="9" key="2">
    <citation type="journal article" date="2020" name="Nat. Commun.">
        <title>Large-scale genome sequencing of mycorrhizal fungi provides insights into the early evolution of symbiotic traits.</title>
        <authorList>
            <person name="Miyauchi S."/>
            <person name="Kiss E."/>
            <person name="Kuo A."/>
            <person name="Drula E."/>
            <person name="Kohler A."/>
            <person name="Sanchez-Garcia M."/>
            <person name="Morin E."/>
            <person name="Andreopoulos B."/>
            <person name="Barry K.W."/>
            <person name="Bonito G."/>
            <person name="Buee M."/>
            <person name="Carver A."/>
            <person name="Chen C."/>
            <person name="Cichocki N."/>
            <person name="Clum A."/>
            <person name="Culley D."/>
            <person name="Crous P.W."/>
            <person name="Fauchery L."/>
            <person name="Girlanda M."/>
            <person name="Hayes R.D."/>
            <person name="Keri Z."/>
            <person name="LaButti K."/>
            <person name="Lipzen A."/>
            <person name="Lombard V."/>
            <person name="Magnuson J."/>
            <person name="Maillard F."/>
            <person name="Murat C."/>
            <person name="Nolan M."/>
            <person name="Ohm R.A."/>
            <person name="Pangilinan J."/>
            <person name="Pereira M.F."/>
            <person name="Perotto S."/>
            <person name="Peter M."/>
            <person name="Pfister S."/>
            <person name="Riley R."/>
            <person name="Sitrit Y."/>
            <person name="Stielow J.B."/>
            <person name="Szollosi G."/>
            <person name="Zifcakova L."/>
            <person name="Stursova M."/>
            <person name="Spatafora J.W."/>
            <person name="Tedersoo L."/>
            <person name="Vaario L.M."/>
            <person name="Yamada A."/>
            <person name="Yan M."/>
            <person name="Wang P."/>
            <person name="Xu J."/>
            <person name="Bruns T."/>
            <person name="Baldrian P."/>
            <person name="Vilgalys R."/>
            <person name="Dunand C."/>
            <person name="Henrissat B."/>
            <person name="Grigoriev I.V."/>
            <person name="Hibbett D."/>
            <person name="Nagy L.G."/>
            <person name="Martin F.M."/>
        </authorList>
    </citation>
    <scope>NUCLEOTIDE SEQUENCE</scope>
    <source>
        <strain evidence="9">Prilba</strain>
    </source>
</reference>